<evidence type="ECO:0000256" key="1">
    <source>
        <dbReference type="ARBA" id="ARBA00004186"/>
    </source>
</evidence>
<gene>
    <name evidence="11" type="ORF">BDV24DRAFT_128350</name>
</gene>
<keyword evidence="3" id="KW-0963">Cytoplasm</keyword>
<evidence type="ECO:0000256" key="9">
    <source>
        <dbReference type="ARBA" id="ARBA00023306"/>
    </source>
</evidence>
<dbReference type="Pfam" id="PF25762">
    <property type="entry name" value="HAUS1"/>
    <property type="match status" value="1"/>
</dbReference>
<keyword evidence="4" id="KW-0132">Cell division</keyword>
<protein>
    <recommendedName>
        <fullName evidence="12">HAUS augmin-like complex subunit 1</fullName>
    </recommendedName>
</protein>
<evidence type="ECO:0000256" key="5">
    <source>
        <dbReference type="ARBA" id="ARBA00022701"/>
    </source>
</evidence>
<evidence type="ECO:0000256" key="7">
    <source>
        <dbReference type="ARBA" id="ARBA00023054"/>
    </source>
</evidence>
<proteinExistence type="inferred from homology"/>
<evidence type="ECO:0000256" key="2">
    <source>
        <dbReference type="ARBA" id="ARBA00005479"/>
    </source>
</evidence>
<dbReference type="GO" id="GO:0005829">
    <property type="term" value="C:cytosol"/>
    <property type="evidence" value="ECO:0007669"/>
    <property type="project" value="TreeGrafter"/>
</dbReference>
<dbReference type="GO" id="GO:0070652">
    <property type="term" value="C:HAUS complex"/>
    <property type="evidence" value="ECO:0007669"/>
    <property type="project" value="InterPro"/>
</dbReference>
<sequence>MDSPLLSPAKARQAAIQAKDWAYVNSWLSRQYAPNPVPSFERNEDTLRTLLALAAANDTADEEAALLHQAREQAVQGFKAREEAEDKQKKEILDELEYCLDDKGRQDLDDLAKSAAVLGALDVEAGHLGQAVVDLTKEEFGVQDQLDKVDMLLDYLQRELEALRQQLEELRSDPAYEVPADLPAKTVEWTKGTKVLAAKVNEYQDKVAALKRNQSKGPTLGEVLAEEEDVKELMKTVKNLEHRLQLFQNLPTDVQGARAKYRELLEELNELTQERDPKLDQSGRGK</sequence>
<reference evidence="11" key="1">
    <citation type="submission" date="2019-04" db="EMBL/GenBank/DDBJ databases">
        <title>Friends and foes A comparative genomics study of 23 Aspergillus species from section Flavi.</title>
        <authorList>
            <consortium name="DOE Joint Genome Institute"/>
            <person name="Kjaerbolling I."/>
            <person name="Vesth T."/>
            <person name="Frisvad J.C."/>
            <person name="Nybo J.L."/>
            <person name="Theobald S."/>
            <person name="Kildgaard S."/>
            <person name="Isbrandt T."/>
            <person name="Kuo A."/>
            <person name="Sato A."/>
            <person name="Lyhne E.K."/>
            <person name="Kogle M.E."/>
            <person name="Wiebenga A."/>
            <person name="Kun R.S."/>
            <person name="Lubbers R.J."/>
            <person name="Makela M.R."/>
            <person name="Barry K."/>
            <person name="Chovatia M."/>
            <person name="Clum A."/>
            <person name="Daum C."/>
            <person name="Haridas S."/>
            <person name="He G."/>
            <person name="LaButti K."/>
            <person name="Lipzen A."/>
            <person name="Mondo S."/>
            <person name="Riley R."/>
            <person name="Salamov A."/>
            <person name="Simmons B.A."/>
            <person name="Magnuson J.K."/>
            <person name="Henrissat B."/>
            <person name="Mortensen U.H."/>
            <person name="Larsen T.O."/>
            <person name="Devries R.P."/>
            <person name="Grigoriev I.V."/>
            <person name="Machida M."/>
            <person name="Baker S.E."/>
            <person name="Andersen M.R."/>
        </authorList>
    </citation>
    <scope>NUCLEOTIDE SEQUENCE</scope>
    <source>
        <strain evidence="11">CBS 117612</strain>
    </source>
</reference>
<evidence type="ECO:0000256" key="3">
    <source>
        <dbReference type="ARBA" id="ARBA00022490"/>
    </source>
</evidence>
<name>A0A5N6YH62_9EURO</name>
<dbReference type="PANTHER" id="PTHR31570:SF1">
    <property type="entry name" value="HAUS AUGMIN-LIKE COMPLEX SUBUNIT 1"/>
    <property type="match status" value="1"/>
</dbReference>
<evidence type="ECO:0008006" key="12">
    <source>
        <dbReference type="Google" id="ProtNLM"/>
    </source>
</evidence>
<dbReference type="GO" id="GO:0005819">
    <property type="term" value="C:spindle"/>
    <property type="evidence" value="ECO:0007669"/>
    <property type="project" value="UniProtKB-SubCell"/>
</dbReference>
<keyword evidence="9" id="KW-0131">Cell cycle</keyword>
<dbReference type="InterPro" id="IPR026243">
    <property type="entry name" value="HAUS1"/>
</dbReference>
<keyword evidence="6" id="KW-0498">Mitosis</keyword>
<accession>A0A5N6YH62</accession>
<keyword evidence="7 10" id="KW-0175">Coiled coil</keyword>
<feature type="coiled-coil region" evidence="10">
    <location>
        <begin position="146"/>
        <end position="274"/>
    </location>
</feature>
<dbReference type="GO" id="GO:0005874">
    <property type="term" value="C:microtubule"/>
    <property type="evidence" value="ECO:0007669"/>
    <property type="project" value="UniProtKB-KW"/>
</dbReference>
<evidence type="ECO:0000313" key="11">
    <source>
        <dbReference type="EMBL" id="KAE8343876.1"/>
    </source>
</evidence>
<dbReference type="AlphaFoldDB" id="A0A5N6YH62"/>
<keyword evidence="5" id="KW-0493">Microtubule</keyword>
<keyword evidence="8" id="KW-0206">Cytoskeleton</keyword>
<evidence type="ECO:0000256" key="8">
    <source>
        <dbReference type="ARBA" id="ARBA00023212"/>
    </source>
</evidence>
<dbReference type="GO" id="GO:0051301">
    <property type="term" value="P:cell division"/>
    <property type="evidence" value="ECO:0007669"/>
    <property type="project" value="UniProtKB-KW"/>
</dbReference>
<comment type="subcellular location">
    <subcellularLocation>
        <location evidence="1">Cytoplasm</location>
        <location evidence="1">Cytoskeleton</location>
        <location evidence="1">Spindle</location>
    </subcellularLocation>
</comment>
<dbReference type="GO" id="GO:0051225">
    <property type="term" value="P:spindle assembly"/>
    <property type="evidence" value="ECO:0007669"/>
    <property type="project" value="InterPro"/>
</dbReference>
<dbReference type="PANTHER" id="PTHR31570">
    <property type="entry name" value="HAUS AUGMIN-LIKE COMPLEX SUBUNIT 1"/>
    <property type="match status" value="1"/>
</dbReference>
<organism evidence="11">
    <name type="scientific">Aspergillus arachidicola</name>
    <dbReference type="NCBI Taxonomy" id="656916"/>
    <lineage>
        <taxon>Eukaryota</taxon>
        <taxon>Fungi</taxon>
        <taxon>Dikarya</taxon>
        <taxon>Ascomycota</taxon>
        <taxon>Pezizomycotina</taxon>
        <taxon>Eurotiomycetes</taxon>
        <taxon>Eurotiomycetidae</taxon>
        <taxon>Eurotiales</taxon>
        <taxon>Aspergillaceae</taxon>
        <taxon>Aspergillus</taxon>
        <taxon>Aspergillus subgen. Circumdati</taxon>
    </lineage>
</organism>
<dbReference type="Proteomes" id="UP000325558">
    <property type="component" value="Unassembled WGS sequence"/>
</dbReference>
<dbReference type="EMBL" id="ML737127">
    <property type="protein sequence ID" value="KAE8343876.1"/>
    <property type="molecule type" value="Genomic_DNA"/>
</dbReference>
<evidence type="ECO:0000256" key="6">
    <source>
        <dbReference type="ARBA" id="ARBA00022776"/>
    </source>
</evidence>
<dbReference type="OrthoDB" id="5372507at2759"/>
<evidence type="ECO:0000256" key="4">
    <source>
        <dbReference type="ARBA" id="ARBA00022618"/>
    </source>
</evidence>
<comment type="similarity">
    <text evidence="2">Belongs to the HAUS1 family.</text>
</comment>
<evidence type="ECO:0000256" key="10">
    <source>
        <dbReference type="SAM" id="Coils"/>
    </source>
</evidence>